<keyword evidence="7 9" id="KW-0408">Iron</keyword>
<dbReference type="InterPro" id="IPR004852">
    <property type="entry name" value="Di-haem_cyt_c_peroxidsae"/>
</dbReference>
<evidence type="ECO:0000256" key="4">
    <source>
        <dbReference type="ARBA" id="ARBA00022729"/>
    </source>
</evidence>
<evidence type="ECO:0000256" key="10">
    <source>
        <dbReference type="SAM" id="SignalP"/>
    </source>
</evidence>
<dbReference type="PROSITE" id="PS51007">
    <property type="entry name" value="CYTC"/>
    <property type="match status" value="1"/>
</dbReference>
<keyword evidence="12" id="KW-0575">Peroxidase</keyword>
<sequence>MRKGIGPGLMLAALLLGAACAAAAAATAAGGWAWPAGRAAPKLPGGNAMSAARVELGRRLFYDADLSVDGSMACSTCHVQRHAFADGNATHPGVHGDPGRRNVPGLANVAWAKSLTWGDPRVRTLEKQMLIPLTGTNPVEMGMRGREGEIAVRLGRDHCYVRMFRDAFPEAGGRIDIGTIGRALAAFQRSLISADTRYDRWLAGDASALDAEERQGARLFGRSCASCHAGPDLTDGRFHRARFEPGDRGLGEITGRRADDGRFRTPGLRNVMLTAPYLHDGSARTVAEAIDRHPAVAPGMAAADRQAIVRFLGALTDRAFVSDPRYALPRAACGISL</sequence>
<keyword evidence="2 8" id="KW-0349">Heme</keyword>
<dbReference type="EMBL" id="PHHF01000017">
    <property type="protein sequence ID" value="PTD26500.1"/>
    <property type="molecule type" value="Genomic_DNA"/>
</dbReference>
<comment type="caution">
    <text evidence="12">The sequence shown here is derived from an EMBL/GenBank/DDBJ whole genome shotgun (WGS) entry which is preliminary data.</text>
</comment>
<dbReference type="PIRSF" id="PIRSF000294">
    <property type="entry name" value="Cytochrome-c_peroxidase"/>
    <property type="match status" value="1"/>
</dbReference>
<dbReference type="GO" id="GO:0020037">
    <property type="term" value="F:heme binding"/>
    <property type="evidence" value="ECO:0007669"/>
    <property type="project" value="InterPro"/>
</dbReference>
<dbReference type="GO" id="GO:0009055">
    <property type="term" value="F:electron transfer activity"/>
    <property type="evidence" value="ECO:0007669"/>
    <property type="project" value="InterPro"/>
</dbReference>
<dbReference type="SUPFAM" id="SSF46626">
    <property type="entry name" value="Cytochrome c"/>
    <property type="match status" value="2"/>
</dbReference>
<reference evidence="12 13" key="1">
    <citation type="submission" date="2017-11" db="EMBL/GenBank/DDBJ databases">
        <title>Sphingomonas oleivorans sp. nov., isolated from oil-contaminated soil.</title>
        <authorList>
            <person name="Wang L."/>
            <person name="Chen L."/>
        </authorList>
    </citation>
    <scope>NUCLEOTIDE SEQUENCE [LARGE SCALE GENOMIC DNA]</scope>
    <source>
        <strain evidence="12 13">K101</strain>
    </source>
</reference>
<feature type="binding site" description="covalent" evidence="8">
    <location>
        <position position="227"/>
    </location>
    <ligand>
        <name>heme c</name>
        <dbReference type="ChEBI" id="CHEBI:61717"/>
        <label>2</label>
    </ligand>
</feature>
<comment type="cofactor">
    <cofactor evidence="8">
        <name>heme</name>
        <dbReference type="ChEBI" id="CHEBI:30413"/>
    </cofactor>
    <text evidence="8">Binds 2 heme groups.</text>
</comment>
<keyword evidence="3 9" id="KW-0479">Metal-binding</keyword>
<dbReference type="Pfam" id="PF03150">
    <property type="entry name" value="CCP_MauG"/>
    <property type="match status" value="1"/>
</dbReference>
<dbReference type="PANTHER" id="PTHR30600:SF14">
    <property type="entry name" value="CYTOCHROME C PEROXIDASE"/>
    <property type="match status" value="1"/>
</dbReference>
<evidence type="ECO:0000256" key="2">
    <source>
        <dbReference type="ARBA" id="ARBA00022617"/>
    </source>
</evidence>
<dbReference type="GO" id="GO:0042597">
    <property type="term" value="C:periplasmic space"/>
    <property type="evidence" value="ECO:0007669"/>
    <property type="project" value="UniProtKB-SubCell"/>
</dbReference>
<gene>
    <name evidence="12" type="ORF">CV103_03310</name>
</gene>
<name>A0A2T4I764_9SPHN</name>
<evidence type="ECO:0000256" key="1">
    <source>
        <dbReference type="ARBA" id="ARBA00004418"/>
    </source>
</evidence>
<keyword evidence="6" id="KW-0560">Oxidoreductase</keyword>
<dbReference type="InterPro" id="IPR009056">
    <property type="entry name" value="Cyt_c-like_dom"/>
</dbReference>
<dbReference type="GO" id="GO:0004130">
    <property type="term" value="F:cytochrome-c peroxidase activity"/>
    <property type="evidence" value="ECO:0007669"/>
    <property type="project" value="TreeGrafter"/>
</dbReference>
<feature type="signal peptide" evidence="10">
    <location>
        <begin position="1"/>
        <end position="24"/>
    </location>
</feature>
<dbReference type="RefSeq" id="WP_015459828.1">
    <property type="nucleotide sequence ID" value="NZ_PHHF01000017.1"/>
</dbReference>
<evidence type="ECO:0000256" key="8">
    <source>
        <dbReference type="PIRSR" id="PIRSR000294-1"/>
    </source>
</evidence>
<dbReference type="AlphaFoldDB" id="A0A2T4I764"/>
<keyword evidence="4 10" id="KW-0732">Signal</keyword>
<evidence type="ECO:0000256" key="6">
    <source>
        <dbReference type="ARBA" id="ARBA00023002"/>
    </source>
</evidence>
<feature type="binding site" description="covalent" evidence="8">
    <location>
        <position position="74"/>
    </location>
    <ligand>
        <name>heme c</name>
        <dbReference type="ChEBI" id="CHEBI:61717"/>
        <label>1</label>
    </ligand>
</feature>
<evidence type="ECO:0000313" key="13">
    <source>
        <dbReference type="Proteomes" id="UP000241206"/>
    </source>
</evidence>
<comment type="PTM">
    <text evidence="8">Binds 2 heme groups per subunit.</text>
</comment>
<keyword evidence="5" id="KW-0574">Periplasm</keyword>
<comment type="subcellular location">
    <subcellularLocation>
        <location evidence="1">Periplasm</location>
    </subcellularLocation>
</comment>
<evidence type="ECO:0000256" key="3">
    <source>
        <dbReference type="ARBA" id="ARBA00022723"/>
    </source>
</evidence>
<dbReference type="PANTHER" id="PTHR30600">
    <property type="entry name" value="CYTOCHROME C PEROXIDASE-RELATED"/>
    <property type="match status" value="1"/>
</dbReference>
<evidence type="ECO:0000256" key="9">
    <source>
        <dbReference type="PIRSR" id="PIRSR000294-2"/>
    </source>
</evidence>
<evidence type="ECO:0000256" key="5">
    <source>
        <dbReference type="ARBA" id="ARBA00022764"/>
    </source>
</evidence>
<feature type="domain" description="Cytochrome c" evidence="11">
    <location>
        <begin position="211"/>
        <end position="316"/>
    </location>
</feature>
<feature type="chain" id="PRO_5015591820" evidence="10">
    <location>
        <begin position="25"/>
        <end position="337"/>
    </location>
</feature>
<organism evidence="12 13">
    <name type="scientific">Edaphosphingomonas fennica</name>
    <dbReference type="NCBI Taxonomy" id="114404"/>
    <lineage>
        <taxon>Bacteria</taxon>
        <taxon>Pseudomonadati</taxon>
        <taxon>Pseudomonadota</taxon>
        <taxon>Alphaproteobacteria</taxon>
        <taxon>Sphingomonadales</taxon>
        <taxon>Rhizorhabdaceae</taxon>
        <taxon>Edaphosphingomonas</taxon>
    </lineage>
</organism>
<dbReference type="Gene3D" id="1.10.760.10">
    <property type="entry name" value="Cytochrome c-like domain"/>
    <property type="match status" value="2"/>
</dbReference>
<evidence type="ECO:0000259" key="11">
    <source>
        <dbReference type="PROSITE" id="PS51007"/>
    </source>
</evidence>
<protein>
    <submittedName>
        <fullName evidence="12">Cytochrome-c peroxidase</fullName>
    </submittedName>
</protein>
<dbReference type="InterPro" id="IPR036909">
    <property type="entry name" value="Cyt_c-like_dom_sf"/>
</dbReference>
<evidence type="ECO:0000313" key="12">
    <source>
        <dbReference type="EMBL" id="PTD26500.1"/>
    </source>
</evidence>
<dbReference type="InterPro" id="IPR026259">
    <property type="entry name" value="MauG/Cytc_peroxidase"/>
</dbReference>
<evidence type="ECO:0000256" key="7">
    <source>
        <dbReference type="ARBA" id="ARBA00023004"/>
    </source>
</evidence>
<dbReference type="InterPro" id="IPR051395">
    <property type="entry name" value="Cytochrome_c_Peroxidase/MauG"/>
</dbReference>
<accession>A0A2T4I764</accession>
<feature type="binding site" description="covalent" evidence="8">
    <location>
        <position position="77"/>
    </location>
    <ligand>
        <name>heme c</name>
        <dbReference type="ChEBI" id="CHEBI:61717"/>
        <label>1</label>
    </ligand>
</feature>
<dbReference type="PROSITE" id="PS51257">
    <property type="entry name" value="PROKAR_LIPOPROTEIN"/>
    <property type="match status" value="1"/>
</dbReference>
<feature type="binding site" description="axial binding residue" evidence="9">
    <location>
        <position position="78"/>
    </location>
    <ligand>
        <name>heme c</name>
        <dbReference type="ChEBI" id="CHEBI:61717"/>
        <label>1</label>
    </ligand>
    <ligandPart>
        <name>Fe</name>
        <dbReference type="ChEBI" id="CHEBI:18248"/>
    </ligandPart>
</feature>
<keyword evidence="13" id="KW-1185">Reference proteome</keyword>
<feature type="binding site" description="axial binding residue" evidence="9">
    <location>
        <position position="228"/>
    </location>
    <ligand>
        <name>heme c</name>
        <dbReference type="ChEBI" id="CHEBI:61717"/>
        <label>2</label>
    </ligand>
    <ligandPart>
        <name>Fe</name>
        <dbReference type="ChEBI" id="CHEBI:18248"/>
    </ligandPart>
</feature>
<proteinExistence type="predicted"/>
<feature type="binding site" description="covalent" evidence="8">
    <location>
        <position position="224"/>
    </location>
    <ligand>
        <name>heme c</name>
        <dbReference type="ChEBI" id="CHEBI:61717"/>
        <label>2</label>
    </ligand>
</feature>
<dbReference type="Proteomes" id="UP000241206">
    <property type="component" value="Unassembled WGS sequence"/>
</dbReference>
<dbReference type="GO" id="GO:0046872">
    <property type="term" value="F:metal ion binding"/>
    <property type="evidence" value="ECO:0007669"/>
    <property type="project" value="UniProtKB-KW"/>
</dbReference>